<reference evidence="2" key="1">
    <citation type="journal article" date="2019" name="MBio">
        <title>Virus Genomes from Deep Sea Sediments Expand the Ocean Megavirome and Support Independent Origins of Viral Gigantism.</title>
        <authorList>
            <person name="Backstrom D."/>
            <person name="Yutin N."/>
            <person name="Jorgensen S.L."/>
            <person name="Dharamshi J."/>
            <person name="Homa F."/>
            <person name="Zaremba-Niedwiedzka K."/>
            <person name="Spang A."/>
            <person name="Wolf Y.I."/>
            <person name="Koonin E.V."/>
            <person name="Ettema T.J."/>
        </authorList>
    </citation>
    <scope>NUCLEOTIDE SEQUENCE</scope>
</reference>
<proteinExistence type="predicted"/>
<gene>
    <name evidence="2" type="ORF">LCPAC103_00320</name>
</gene>
<organism evidence="2">
    <name type="scientific">Pithovirus LCPAC103</name>
    <dbReference type="NCBI Taxonomy" id="2506588"/>
    <lineage>
        <taxon>Viruses</taxon>
        <taxon>Pithoviruses</taxon>
    </lineage>
</organism>
<dbReference type="EMBL" id="MK500478">
    <property type="protein sequence ID" value="QBK90351.1"/>
    <property type="molecule type" value="Genomic_DNA"/>
</dbReference>
<evidence type="ECO:0000313" key="2">
    <source>
        <dbReference type="EMBL" id="QBK90351.1"/>
    </source>
</evidence>
<protein>
    <submittedName>
        <fullName evidence="2">PAN domain protein</fullName>
    </submittedName>
</protein>
<keyword evidence="1" id="KW-0812">Transmembrane</keyword>
<keyword evidence="1" id="KW-1133">Transmembrane helix</keyword>
<sequence length="139" mass="15009">MDGFSTDTWLVIIVVLLILIFVLAFLAIRQSFVMVSPENCPTVGGQYGVTPDTTGVTLQTCGNNADSECKFQADTLAEAVESCNSRTDICSVFSFDCKSNIVLFIDPNQSFTESKGTDLYTRQTSATLTGDEIAVLPTT</sequence>
<accession>A0A481Z6J9</accession>
<feature type="transmembrane region" description="Helical" evidence="1">
    <location>
        <begin position="6"/>
        <end position="28"/>
    </location>
</feature>
<keyword evidence="1" id="KW-0472">Membrane</keyword>
<evidence type="ECO:0000256" key="1">
    <source>
        <dbReference type="SAM" id="Phobius"/>
    </source>
</evidence>
<name>A0A481Z6J9_9VIRU</name>